<dbReference type="AlphaFoldDB" id="A0A845GFP3"/>
<name>A0A845GFP3_9BURK</name>
<proteinExistence type="predicted"/>
<evidence type="ECO:0000313" key="1">
    <source>
        <dbReference type="EMBL" id="MYM92195.1"/>
    </source>
</evidence>
<protein>
    <submittedName>
        <fullName evidence="1">IS110 family transposase</fullName>
    </submittedName>
</protein>
<sequence length="58" mass="6257">MDTIYAAVGIDVSKKKLDIALLVNGKTKTKVLENSAEGHRALLDWLGKSKVPLSALHV</sequence>
<evidence type="ECO:0000313" key="2">
    <source>
        <dbReference type="Proteomes" id="UP000470302"/>
    </source>
</evidence>
<feature type="non-terminal residue" evidence="1">
    <location>
        <position position="58"/>
    </location>
</feature>
<accession>A0A845GFP3</accession>
<organism evidence="1 2">
    <name type="scientific">Duganella vulcania</name>
    <dbReference type="NCBI Taxonomy" id="2692166"/>
    <lineage>
        <taxon>Bacteria</taxon>
        <taxon>Pseudomonadati</taxon>
        <taxon>Pseudomonadota</taxon>
        <taxon>Betaproteobacteria</taxon>
        <taxon>Burkholderiales</taxon>
        <taxon>Oxalobacteraceae</taxon>
        <taxon>Telluria group</taxon>
        <taxon>Duganella</taxon>
    </lineage>
</organism>
<comment type="caution">
    <text evidence="1">The sequence shown here is derived from an EMBL/GenBank/DDBJ whole genome shotgun (WGS) entry which is preliminary data.</text>
</comment>
<gene>
    <name evidence="1" type="ORF">GTP91_34155</name>
</gene>
<dbReference type="Proteomes" id="UP000470302">
    <property type="component" value="Unassembled WGS sequence"/>
</dbReference>
<reference evidence="1 2" key="1">
    <citation type="submission" date="2020-01" db="EMBL/GenBank/DDBJ databases">
        <title>Novel species isolated from a subtropical stream in China.</title>
        <authorList>
            <person name="Lu H."/>
        </authorList>
    </citation>
    <scope>NUCLEOTIDE SEQUENCE [LARGE SCALE GENOMIC DNA]</scope>
    <source>
        <strain evidence="1 2">FT82W</strain>
    </source>
</reference>
<dbReference type="EMBL" id="WWCW01000507">
    <property type="protein sequence ID" value="MYM92195.1"/>
    <property type="molecule type" value="Genomic_DNA"/>
</dbReference>